<evidence type="ECO:0000313" key="3">
    <source>
        <dbReference type="Proteomes" id="UP001138540"/>
    </source>
</evidence>
<dbReference type="PANTHER" id="PTHR33361">
    <property type="entry name" value="GLR0591 PROTEIN"/>
    <property type="match status" value="1"/>
</dbReference>
<evidence type="ECO:0000313" key="2">
    <source>
        <dbReference type="EMBL" id="MBB5985373.1"/>
    </source>
</evidence>
<comment type="caution">
    <text evidence="2">The sequence shown here is derived from an EMBL/GenBank/DDBJ whole genome shotgun (WGS) entry which is preliminary data.</text>
</comment>
<dbReference type="Proteomes" id="UP001138540">
    <property type="component" value="Unassembled WGS sequence"/>
</dbReference>
<dbReference type="InterPro" id="IPR010281">
    <property type="entry name" value="DUF885"/>
</dbReference>
<proteinExistence type="predicted"/>
<protein>
    <submittedName>
        <fullName evidence="2">Uncharacterized protein (DUF885 family)</fullName>
    </submittedName>
</protein>
<reference evidence="2 3" key="1">
    <citation type="submission" date="2020-08" db="EMBL/GenBank/DDBJ databases">
        <title>Exploring microbial biodiversity for novel pathways involved in the catabolism of aromatic compounds derived from lignin.</title>
        <authorList>
            <person name="Elkins J."/>
        </authorList>
    </citation>
    <scope>NUCLEOTIDE SEQUENCE [LARGE SCALE GENOMIC DNA]</scope>
    <source>
        <strain evidence="2 3">B1D3A</strain>
    </source>
</reference>
<gene>
    <name evidence="2" type="ORF">HNP60_001347</name>
</gene>
<feature type="chain" id="PRO_5047365819" evidence="1">
    <location>
        <begin position="29"/>
        <end position="583"/>
    </location>
</feature>
<name>A0ABR6NFT8_9SPHN</name>
<feature type="signal peptide" evidence="1">
    <location>
        <begin position="1"/>
        <end position="28"/>
    </location>
</feature>
<dbReference type="PANTHER" id="PTHR33361:SF15">
    <property type="entry name" value="DUF885 FAMILY LIPOPROTEIN"/>
    <property type="match status" value="1"/>
</dbReference>
<dbReference type="Pfam" id="PF05960">
    <property type="entry name" value="DUF885"/>
    <property type="match status" value="1"/>
</dbReference>
<dbReference type="RefSeq" id="WP_184151682.1">
    <property type="nucleotide sequence ID" value="NZ_JACHKA010000001.1"/>
</dbReference>
<organism evidence="2 3">
    <name type="scientific">Sphingobium lignivorans</name>
    <dbReference type="NCBI Taxonomy" id="2735886"/>
    <lineage>
        <taxon>Bacteria</taxon>
        <taxon>Pseudomonadati</taxon>
        <taxon>Pseudomonadota</taxon>
        <taxon>Alphaproteobacteria</taxon>
        <taxon>Sphingomonadales</taxon>
        <taxon>Sphingomonadaceae</taxon>
        <taxon>Sphingobium</taxon>
    </lineage>
</organism>
<keyword evidence="1" id="KW-0732">Signal</keyword>
<sequence length="583" mass="64055">MIHTRRLALMLAPALAALTLGACAPTLADGGPPSTATDVSAPADWASFRDSFLESLFQHDPSFAIYQGRHDFDGQLPDWSPAGLKGQETFLTQSIAQAQAFKAGALSKEEAFERDYLVAVARARLFWLTDAGEPYRNPAYYVGGGLDPNVYIARNYADAPTRMKAIIAFFRRVPTAAAQIRANLKTPMPVSFINYGKAGFQGFADYYAGDAKAAFASVNDPALQAEFDAAAGAASHAMKELADWLESNRATATQDFALGADRFSRMLAATEMVDTPLDELEAIGVADLKRNQEALKAACARFAPGKGIADCMEKMNEDKPADGPVAEARRQIPVLRAFVQKHDLVSIPGTEQALVEESPPYNRQNSAYIDPPGPYEKGIPSIYYISPPDPSWPKAVQEAFIPGKKDLLFTSIHEVMPGHFLQFLHANRSPSLFGRVFVGYAFAEGWAHYTEEMMWEAGLNEGDPETQIGQLSNALLRNCRYLSAIRLHSGRMTQEQSEQMFREECYQDEGNARQQAARGTYDPAYLNYTMGKLLIRKLRADWTASRGGRAAWKAFHDEFLSYGGPPIPLVRQQMMGGAAKAAF</sequence>
<dbReference type="SUPFAM" id="SSF55486">
    <property type="entry name" value="Metalloproteases ('zincins'), catalytic domain"/>
    <property type="match status" value="1"/>
</dbReference>
<evidence type="ECO:0000256" key="1">
    <source>
        <dbReference type="SAM" id="SignalP"/>
    </source>
</evidence>
<accession>A0ABR6NFT8</accession>
<dbReference type="EMBL" id="JACHKA010000001">
    <property type="protein sequence ID" value="MBB5985373.1"/>
    <property type="molecule type" value="Genomic_DNA"/>
</dbReference>
<keyword evidence="3" id="KW-1185">Reference proteome</keyword>
<dbReference type="PROSITE" id="PS51257">
    <property type="entry name" value="PROKAR_LIPOPROTEIN"/>
    <property type="match status" value="1"/>
</dbReference>